<dbReference type="Proteomes" id="UP000324611">
    <property type="component" value="Unassembled WGS sequence"/>
</dbReference>
<protein>
    <submittedName>
        <fullName evidence="2">NAD-dependent epimerase/dehydratase family protein</fullName>
    </submittedName>
</protein>
<dbReference type="InterPro" id="IPR001509">
    <property type="entry name" value="Epimerase_deHydtase"/>
</dbReference>
<dbReference type="EMBL" id="VUOC01000002">
    <property type="protein sequence ID" value="KAA2243880.1"/>
    <property type="molecule type" value="Genomic_DNA"/>
</dbReference>
<proteinExistence type="predicted"/>
<dbReference type="PANTHER" id="PTHR43245:SF13">
    <property type="entry name" value="UDP-D-APIOSE_UDP-D-XYLOSE SYNTHASE 2"/>
    <property type="match status" value="1"/>
</dbReference>
<dbReference type="Pfam" id="PF01370">
    <property type="entry name" value="Epimerase"/>
    <property type="match status" value="1"/>
</dbReference>
<evidence type="ECO:0000313" key="3">
    <source>
        <dbReference type="Proteomes" id="UP000324611"/>
    </source>
</evidence>
<reference evidence="2 3" key="2">
    <citation type="submission" date="2019-09" db="EMBL/GenBank/DDBJ databases">
        <authorList>
            <person name="Jin C."/>
        </authorList>
    </citation>
    <scope>NUCLEOTIDE SEQUENCE [LARGE SCALE GENOMIC DNA]</scope>
    <source>
        <strain evidence="2 3">BN140078</strain>
    </source>
</reference>
<feature type="domain" description="NAD-dependent epimerase/dehydratase" evidence="1">
    <location>
        <begin position="4"/>
        <end position="213"/>
    </location>
</feature>
<reference evidence="2 3" key="1">
    <citation type="submission" date="2019-09" db="EMBL/GenBank/DDBJ databases">
        <title>Chitinophaga ginsengihumi sp. nov., isolated from soil of ginseng rhizosphere.</title>
        <authorList>
            <person name="Lee J."/>
        </authorList>
    </citation>
    <scope>NUCLEOTIDE SEQUENCE [LARGE SCALE GENOMIC DNA]</scope>
    <source>
        <strain evidence="2 3">BN140078</strain>
    </source>
</reference>
<dbReference type="Gene3D" id="3.40.50.720">
    <property type="entry name" value="NAD(P)-binding Rossmann-like Domain"/>
    <property type="match status" value="1"/>
</dbReference>
<evidence type="ECO:0000259" key="1">
    <source>
        <dbReference type="Pfam" id="PF01370"/>
    </source>
</evidence>
<evidence type="ECO:0000313" key="2">
    <source>
        <dbReference type="EMBL" id="KAA2243880.1"/>
    </source>
</evidence>
<organism evidence="2 3">
    <name type="scientific">Chitinophaga agrisoli</name>
    <dbReference type="NCBI Taxonomy" id="2607653"/>
    <lineage>
        <taxon>Bacteria</taxon>
        <taxon>Pseudomonadati</taxon>
        <taxon>Bacteroidota</taxon>
        <taxon>Chitinophagia</taxon>
        <taxon>Chitinophagales</taxon>
        <taxon>Chitinophagaceae</taxon>
        <taxon>Chitinophaga</taxon>
    </lineage>
</organism>
<keyword evidence="3" id="KW-1185">Reference proteome</keyword>
<name>A0A5B2VZE9_9BACT</name>
<dbReference type="PANTHER" id="PTHR43245">
    <property type="entry name" value="BIFUNCTIONAL POLYMYXIN RESISTANCE PROTEIN ARNA"/>
    <property type="match status" value="1"/>
</dbReference>
<comment type="caution">
    <text evidence="2">The sequence shown here is derived from an EMBL/GenBank/DDBJ whole genome shotgun (WGS) entry which is preliminary data.</text>
</comment>
<dbReference type="SUPFAM" id="SSF51735">
    <property type="entry name" value="NAD(P)-binding Rossmann-fold domains"/>
    <property type="match status" value="1"/>
</dbReference>
<accession>A0A5B2VZE9</accession>
<dbReference type="InterPro" id="IPR036291">
    <property type="entry name" value="NAD(P)-bd_dom_sf"/>
</dbReference>
<dbReference type="AlphaFoldDB" id="A0A5B2VZE9"/>
<gene>
    <name evidence="2" type="ORF">F0L74_11600</name>
</gene>
<dbReference type="InterPro" id="IPR050177">
    <property type="entry name" value="Lipid_A_modif_metabolic_enz"/>
</dbReference>
<sequence>MHTILGAGGVIAKELTNTLLQNGKEVKLVSRQPKAIGGRTDIAAADLTNYEQTKAAVAGSAVVYLCAGLSYDRKVWAASWPKIMRNTIDACKAANARLIFYDNVYMYGLVNGPMTEDTPYNPITKKGEIRARIATELMDEVKAGNLRASIARAADFYGPGADTTGMLNVLLISKFVKGKKGMWLGSDELPHSYSYTPDSGKAMYLLGQDPAADNQTWHMPTYNPALTGKEYAALIAQKTGAKPAYTKMNSFMLRLGGLFDGVVGELQEMLYQNTNPYVFDSTKFNRHFNFQPTSYEQGISETIAAAK</sequence>